<feature type="transmembrane region" description="Helical" evidence="1">
    <location>
        <begin position="35"/>
        <end position="54"/>
    </location>
</feature>
<comment type="caution">
    <text evidence="2">The sequence shown here is derived from an EMBL/GenBank/DDBJ whole genome shotgun (WGS) entry which is preliminary data.</text>
</comment>
<dbReference type="Proteomes" id="UP000742631">
    <property type="component" value="Unassembled WGS sequence"/>
</dbReference>
<reference evidence="2" key="2">
    <citation type="submission" date="2021-09" db="EMBL/GenBank/DDBJ databases">
        <authorList>
            <person name="Gilroy R."/>
        </authorList>
    </citation>
    <scope>NUCLEOTIDE SEQUENCE</scope>
    <source>
        <strain evidence="2">316</strain>
    </source>
</reference>
<dbReference type="EMBL" id="DYYG01000049">
    <property type="protein sequence ID" value="HJE25327.1"/>
    <property type="molecule type" value="Genomic_DNA"/>
</dbReference>
<name>A0A921JGI9_9HYPH</name>
<evidence type="ECO:0000313" key="2">
    <source>
        <dbReference type="EMBL" id="HJE25327.1"/>
    </source>
</evidence>
<sequence>MTLPHLIPLAEAAAFTLGCAVIGSRRFDPQRLGAALACATVALLLVLLIVSLPYSPQAGLADPDGPRNFLN</sequence>
<gene>
    <name evidence="2" type="ORF">K8W01_16850</name>
</gene>
<keyword evidence="1" id="KW-0472">Membrane</keyword>
<organism evidence="2 3">
    <name type="scientific">Methylorubrum populi</name>
    <dbReference type="NCBI Taxonomy" id="223967"/>
    <lineage>
        <taxon>Bacteria</taxon>
        <taxon>Pseudomonadati</taxon>
        <taxon>Pseudomonadota</taxon>
        <taxon>Alphaproteobacteria</taxon>
        <taxon>Hyphomicrobiales</taxon>
        <taxon>Methylobacteriaceae</taxon>
        <taxon>Methylorubrum</taxon>
    </lineage>
</organism>
<evidence type="ECO:0000313" key="3">
    <source>
        <dbReference type="Proteomes" id="UP000742631"/>
    </source>
</evidence>
<reference evidence="2" key="1">
    <citation type="journal article" date="2021" name="PeerJ">
        <title>Extensive microbial diversity within the chicken gut microbiome revealed by metagenomics and culture.</title>
        <authorList>
            <person name="Gilroy R."/>
            <person name="Ravi A."/>
            <person name="Getino M."/>
            <person name="Pursley I."/>
            <person name="Horton D.L."/>
            <person name="Alikhan N.F."/>
            <person name="Baker D."/>
            <person name="Gharbi K."/>
            <person name="Hall N."/>
            <person name="Watson M."/>
            <person name="Adriaenssens E.M."/>
            <person name="Foster-Nyarko E."/>
            <person name="Jarju S."/>
            <person name="Secka A."/>
            <person name="Antonio M."/>
            <person name="Oren A."/>
            <person name="Chaudhuri R.R."/>
            <person name="La Ragione R."/>
            <person name="Hildebrand F."/>
            <person name="Pallen M.J."/>
        </authorList>
    </citation>
    <scope>NUCLEOTIDE SEQUENCE</scope>
    <source>
        <strain evidence="2">316</strain>
    </source>
</reference>
<keyword evidence="1" id="KW-0812">Transmembrane</keyword>
<protein>
    <submittedName>
        <fullName evidence="2">Uncharacterized protein</fullName>
    </submittedName>
</protein>
<accession>A0A921JGI9</accession>
<evidence type="ECO:0000256" key="1">
    <source>
        <dbReference type="SAM" id="Phobius"/>
    </source>
</evidence>
<dbReference type="AlphaFoldDB" id="A0A921JGI9"/>
<proteinExistence type="predicted"/>
<feature type="transmembrane region" description="Helical" evidence="1">
    <location>
        <begin position="6"/>
        <end position="23"/>
    </location>
</feature>
<keyword evidence="1" id="KW-1133">Transmembrane helix</keyword>